<dbReference type="EMBL" id="BAABUJ010000023">
    <property type="protein sequence ID" value="GAA5802537.1"/>
    <property type="molecule type" value="Genomic_DNA"/>
</dbReference>
<keyword evidence="11" id="KW-1185">Reference proteome</keyword>
<feature type="region of interest" description="Disordered" evidence="7">
    <location>
        <begin position="629"/>
        <end position="741"/>
    </location>
</feature>
<evidence type="ECO:0000256" key="4">
    <source>
        <dbReference type="ARBA" id="ARBA00047761"/>
    </source>
</evidence>
<evidence type="ECO:0000313" key="10">
    <source>
        <dbReference type="EMBL" id="GAA5802537.1"/>
    </source>
</evidence>
<feature type="compositionally biased region" description="Low complexity" evidence="7">
    <location>
        <begin position="399"/>
        <end position="411"/>
    </location>
</feature>
<evidence type="ECO:0000313" key="11">
    <source>
        <dbReference type="Proteomes" id="UP001476247"/>
    </source>
</evidence>
<evidence type="ECO:0000256" key="1">
    <source>
        <dbReference type="ARBA" id="ARBA00004123"/>
    </source>
</evidence>
<dbReference type="InterPro" id="IPR039189">
    <property type="entry name" value="Fcp1"/>
</dbReference>
<name>A0ABP9Y8D3_9FUNG</name>
<dbReference type="InterPro" id="IPR036420">
    <property type="entry name" value="BRCT_dom_sf"/>
</dbReference>
<dbReference type="SUPFAM" id="SSF52113">
    <property type="entry name" value="BRCT domain"/>
    <property type="match status" value="1"/>
</dbReference>
<feature type="compositionally biased region" description="Low complexity" evidence="7">
    <location>
        <begin position="272"/>
        <end position="285"/>
    </location>
</feature>
<keyword evidence="3 6" id="KW-0539">Nucleus</keyword>
<dbReference type="PROSITE" id="PS50969">
    <property type="entry name" value="FCP1"/>
    <property type="match status" value="1"/>
</dbReference>
<feature type="compositionally biased region" description="Acidic residues" evidence="7">
    <location>
        <begin position="629"/>
        <end position="642"/>
    </location>
</feature>
<feature type="compositionally biased region" description="Acidic residues" evidence="7">
    <location>
        <begin position="673"/>
        <end position="715"/>
    </location>
</feature>
<evidence type="ECO:0000256" key="7">
    <source>
        <dbReference type="SAM" id="MobiDB-lite"/>
    </source>
</evidence>
<comment type="catalytic activity">
    <reaction evidence="5 6">
        <text>O-phospho-L-threonyl-[protein] + H2O = L-threonyl-[protein] + phosphate</text>
        <dbReference type="Rhea" id="RHEA:47004"/>
        <dbReference type="Rhea" id="RHEA-COMP:11060"/>
        <dbReference type="Rhea" id="RHEA-COMP:11605"/>
        <dbReference type="ChEBI" id="CHEBI:15377"/>
        <dbReference type="ChEBI" id="CHEBI:30013"/>
        <dbReference type="ChEBI" id="CHEBI:43474"/>
        <dbReference type="ChEBI" id="CHEBI:61977"/>
        <dbReference type="EC" id="3.1.3.16"/>
    </reaction>
</comment>
<sequence length="741" mass="83597">MSCPHENLDGGKCTNPGCSFCLHEVKFGGLCAVCGVIIEDETNDQIKMTHKDTGITVSLNEAKRLEQQDEKRLLDQRKLSLIVDLDQTILHATWEPSIADWVKERKESNSDSVKDIKQFTLDGSPLIYSIKLRPGLSDFLKDMSKKYEMHIYTMGTRSYAEAVVKEIDPTGELFQDRILSRDENGSMTRKRLERLFPSDTSKVVVLDDRADVWDYSPNLIQIKPYEYFIGIGDINSPFAQPKKDIIPSAETLAKPSNILKESENNSTNQVQSEANDNNNEASEANDSNKESEASDSKEEPEANDSNKEPEANGSTKEPEENSSNKEPEANGSTKKPEENSSNKEPEENSSNKEPEKNSSNKEPEVATENIVNKDLEANINNQKADDKEENSHDKDEEFSTLNNNNTTTTSDDSSENEDIYSDTEDDEETDVRSTTSKSKDDHIFKVPAPVQKPETHLPNTHDADDILRVTRRALLDVHNIFFNDLLKRNQKPQVSIILNSLKRRVFRDVNVVFSGVIPLHQTKPEDSWIWRMASSFGANCFHELTGKVTHLIAANPGTDKAITARKYGHIKVVSPAWITDSVWNWQRQDESEYLLPTIDVSPAEPDIEDPESTQLEIDFDWEDDEVDEILGDESDGGLDDDFNLSSNEVEPNVNTQEPLSLSDSEGGYSGLLEMEEENDGSYNSEDYDDDEDMPFDEESLNADLDEMFANDDSYSDNDSSSRKRDKDDDDEGDEHIVKKQK</sequence>
<protein>
    <recommendedName>
        <fullName evidence="6">RNA polymerase II subunit A C-terminal domain phosphatase</fullName>
        <ecNumber evidence="6">3.1.3.16</ecNumber>
    </recommendedName>
</protein>
<proteinExistence type="predicted"/>
<evidence type="ECO:0000256" key="5">
    <source>
        <dbReference type="ARBA" id="ARBA00048336"/>
    </source>
</evidence>
<feature type="compositionally biased region" description="Basic and acidic residues" evidence="7">
    <location>
        <begin position="383"/>
        <end position="397"/>
    </location>
</feature>
<evidence type="ECO:0000259" key="9">
    <source>
        <dbReference type="PROSITE" id="PS50969"/>
    </source>
</evidence>
<reference evidence="10 11" key="1">
    <citation type="submission" date="2024-04" db="EMBL/GenBank/DDBJ databases">
        <title>genome sequences of Mucor flavus KT1a and Helicostylum pulchrum KT1b strains isolation_sourced from the surface of a dry-aged beef.</title>
        <authorList>
            <person name="Toyotome T."/>
            <person name="Hosono M."/>
            <person name="Torimaru M."/>
            <person name="Fukuda K."/>
            <person name="Mikami N."/>
        </authorList>
    </citation>
    <scope>NUCLEOTIDE SEQUENCE [LARGE SCALE GENOMIC DNA]</scope>
    <source>
        <strain evidence="10 11">KT1b</strain>
    </source>
</reference>
<comment type="subcellular location">
    <subcellularLocation>
        <location evidence="1 6">Nucleus</location>
    </subcellularLocation>
</comment>
<comment type="caution">
    <text evidence="10">The sequence shown here is derived from an EMBL/GenBank/DDBJ whole genome shotgun (WGS) entry which is preliminary data.</text>
</comment>
<dbReference type="NCBIfam" id="TIGR02250">
    <property type="entry name" value="FCP1_euk"/>
    <property type="match status" value="1"/>
</dbReference>
<comment type="catalytic activity">
    <reaction evidence="4 6">
        <text>O-phospho-L-seryl-[protein] + H2O = L-seryl-[protein] + phosphate</text>
        <dbReference type="Rhea" id="RHEA:20629"/>
        <dbReference type="Rhea" id="RHEA-COMP:9863"/>
        <dbReference type="Rhea" id="RHEA-COMP:11604"/>
        <dbReference type="ChEBI" id="CHEBI:15377"/>
        <dbReference type="ChEBI" id="CHEBI:29999"/>
        <dbReference type="ChEBI" id="CHEBI:43474"/>
        <dbReference type="ChEBI" id="CHEBI:83421"/>
        <dbReference type="EC" id="3.1.3.16"/>
    </reaction>
</comment>
<feature type="compositionally biased region" description="Polar residues" evidence="7">
    <location>
        <begin position="643"/>
        <end position="663"/>
    </location>
</feature>
<dbReference type="SUPFAM" id="SSF56784">
    <property type="entry name" value="HAD-like"/>
    <property type="match status" value="1"/>
</dbReference>
<comment type="function">
    <text evidence="6">This promotes the activity of RNA polymerase II.</text>
</comment>
<dbReference type="PANTHER" id="PTHR23081:SF36">
    <property type="entry name" value="RNA POLYMERASE II SUBUNIT A C-TERMINAL DOMAIN PHOSPHATASE"/>
    <property type="match status" value="1"/>
</dbReference>
<dbReference type="CDD" id="cd07521">
    <property type="entry name" value="HAD_FCP1-like"/>
    <property type="match status" value="1"/>
</dbReference>
<evidence type="ECO:0000256" key="6">
    <source>
        <dbReference type="RuleBase" id="RU366066"/>
    </source>
</evidence>
<dbReference type="Gene3D" id="1.10.287.10">
    <property type="entry name" value="S15/NS1, RNA-binding"/>
    <property type="match status" value="1"/>
</dbReference>
<dbReference type="InterPro" id="IPR036412">
    <property type="entry name" value="HAD-like_sf"/>
</dbReference>
<evidence type="ECO:0000259" key="8">
    <source>
        <dbReference type="PROSITE" id="PS50172"/>
    </source>
</evidence>
<dbReference type="Gene3D" id="3.40.50.1000">
    <property type="entry name" value="HAD superfamily/HAD-like"/>
    <property type="match status" value="1"/>
</dbReference>
<keyword evidence="2 6" id="KW-0378">Hydrolase</keyword>
<gene>
    <name evidence="10" type="ORF">HPULCUR_008005</name>
</gene>
<dbReference type="Pfam" id="PF12738">
    <property type="entry name" value="PTCB-BRCT"/>
    <property type="match status" value="1"/>
</dbReference>
<evidence type="ECO:0000256" key="3">
    <source>
        <dbReference type="ARBA" id="ARBA00023242"/>
    </source>
</evidence>
<dbReference type="InterPro" id="IPR023214">
    <property type="entry name" value="HAD_sf"/>
</dbReference>
<dbReference type="Proteomes" id="UP001476247">
    <property type="component" value="Unassembled WGS sequence"/>
</dbReference>
<feature type="region of interest" description="Disordered" evidence="7">
    <location>
        <begin position="261"/>
        <end position="445"/>
    </location>
</feature>
<dbReference type="SMART" id="SM00577">
    <property type="entry name" value="CPDc"/>
    <property type="match status" value="1"/>
</dbReference>
<dbReference type="InterPro" id="IPR001357">
    <property type="entry name" value="BRCT_dom"/>
</dbReference>
<dbReference type="PANTHER" id="PTHR23081">
    <property type="entry name" value="RNA POLYMERASE II CTD PHOSPHATASE"/>
    <property type="match status" value="1"/>
</dbReference>
<dbReference type="PROSITE" id="PS50172">
    <property type="entry name" value="BRCT"/>
    <property type="match status" value="1"/>
</dbReference>
<accession>A0ABP9Y8D3</accession>
<dbReference type="SMART" id="SM00292">
    <property type="entry name" value="BRCT"/>
    <property type="match status" value="1"/>
</dbReference>
<dbReference type="InterPro" id="IPR011947">
    <property type="entry name" value="FCP1_euk"/>
</dbReference>
<feature type="compositionally biased region" description="Basic and acidic residues" evidence="7">
    <location>
        <begin position="286"/>
        <end position="364"/>
    </location>
</feature>
<dbReference type="InterPro" id="IPR004274">
    <property type="entry name" value="FCP1_dom"/>
</dbReference>
<feature type="domain" description="FCP1 homology" evidence="9">
    <location>
        <begin position="74"/>
        <end position="252"/>
    </location>
</feature>
<organism evidence="10 11">
    <name type="scientific">Helicostylum pulchrum</name>
    <dbReference type="NCBI Taxonomy" id="562976"/>
    <lineage>
        <taxon>Eukaryota</taxon>
        <taxon>Fungi</taxon>
        <taxon>Fungi incertae sedis</taxon>
        <taxon>Mucoromycota</taxon>
        <taxon>Mucoromycotina</taxon>
        <taxon>Mucoromycetes</taxon>
        <taxon>Mucorales</taxon>
        <taxon>Mucorineae</taxon>
        <taxon>Mucoraceae</taxon>
        <taxon>Helicostylum</taxon>
    </lineage>
</organism>
<evidence type="ECO:0000256" key="2">
    <source>
        <dbReference type="ARBA" id="ARBA00022801"/>
    </source>
</evidence>
<dbReference type="CDD" id="cd17729">
    <property type="entry name" value="BRCT_CTDP1"/>
    <property type="match status" value="1"/>
</dbReference>
<dbReference type="Gene3D" id="3.40.50.10190">
    <property type="entry name" value="BRCT domain"/>
    <property type="match status" value="1"/>
</dbReference>
<dbReference type="Pfam" id="PF03031">
    <property type="entry name" value="NIF"/>
    <property type="match status" value="1"/>
</dbReference>
<dbReference type="EC" id="3.1.3.16" evidence="6"/>
<feature type="compositionally biased region" description="Acidic residues" evidence="7">
    <location>
        <begin position="412"/>
        <end position="429"/>
    </location>
</feature>
<feature type="domain" description="BRCT" evidence="8">
    <location>
        <begin position="501"/>
        <end position="595"/>
    </location>
</feature>